<name>A0A9X9Q3F6_GULGU</name>
<reference evidence="1 2" key="1">
    <citation type="submission" date="2018-10" db="EMBL/GenBank/DDBJ databases">
        <authorList>
            <person name="Ekblom R."/>
            <person name="Jareborg N."/>
        </authorList>
    </citation>
    <scope>NUCLEOTIDE SEQUENCE [LARGE SCALE GENOMIC DNA]</scope>
    <source>
        <tissue evidence="1">Muscle</tissue>
    </source>
</reference>
<evidence type="ECO:0000313" key="2">
    <source>
        <dbReference type="Proteomes" id="UP000269945"/>
    </source>
</evidence>
<dbReference type="EMBL" id="CYRY02029145">
    <property type="protein sequence ID" value="VCX02753.1"/>
    <property type="molecule type" value="Genomic_DNA"/>
</dbReference>
<evidence type="ECO:0000313" key="1">
    <source>
        <dbReference type="EMBL" id="VCX02753.1"/>
    </source>
</evidence>
<sequence>MTLFLTITSFILHTRPGYKQDIDLPAGHELRARCELHAGRGLRAIKCDK</sequence>
<keyword evidence="2" id="KW-1185">Reference proteome</keyword>
<dbReference type="AlphaFoldDB" id="A0A9X9Q3F6"/>
<comment type="caution">
    <text evidence="1">The sequence shown here is derived from an EMBL/GenBank/DDBJ whole genome shotgun (WGS) entry which is preliminary data.</text>
</comment>
<gene>
    <name evidence="1" type="ORF">BN2614_LOCUS1</name>
</gene>
<accession>A0A9X9Q3F6</accession>
<protein>
    <submittedName>
        <fullName evidence="1">Uncharacterized protein</fullName>
    </submittedName>
</protein>
<proteinExistence type="predicted"/>
<organism evidence="1 2">
    <name type="scientific">Gulo gulo</name>
    <name type="common">Wolverine</name>
    <name type="synonym">Gluton</name>
    <dbReference type="NCBI Taxonomy" id="48420"/>
    <lineage>
        <taxon>Eukaryota</taxon>
        <taxon>Metazoa</taxon>
        <taxon>Chordata</taxon>
        <taxon>Craniata</taxon>
        <taxon>Vertebrata</taxon>
        <taxon>Euteleostomi</taxon>
        <taxon>Mammalia</taxon>
        <taxon>Eutheria</taxon>
        <taxon>Laurasiatheria</taxon>
        <taxon>Carnivora</taxon>
        <taxon>Caniformia</taxon>
        <taxon>Musteloidea</taxon>
        <taxon>Mustelidae</taxon>
        <taxon>Guloninae</taxon>
        <taxon>Gulo</taxon>
    </lineage>
</organism>
<dbReference type="Proteomes" id="UP000269945">
    <property type="component" value="Unassembled WGS sequence"/>
</dbReference>